<keyword evidence="2" id="KW-0862">Zinc</keyword>
<protein>
    <recommendedName>
        <fullName evidence="9">Transcription factor domain-containing protein</fullName>
    </recommendedName>
</protein>
<evidence type="ECO:0000256" key="1">
    <source>
        <dbReference type="ARBA" id="ARBA00022723"/>
    </source>
</evidence>
<keyword evidence="5" id="KW-0804">Transcription</keyword>
<evidence type="ECO:0000313" key="8">
    <source>
        <dbReference type="Proteomes" id="UP000030752"/>
    </source>
</evidence>
<dbReference type="RefSeq" id="XP_008713092.1">
    <property type="nucleotide sequence ID" value="XM_008714870.1"/>
</dbReference>
<evidence type="ECO:0000256" key="2">
    <source>
        <dbReference type="ARBA" id="ARBA00022833"/>
    </source>
</evidence>
<keyword evidence="6" id="KW-0539">Nucleus</keyword>
<evidence type="ECO:0000256" key="5">
    <source>
        <dbReference type="ARBA" id="ARBA00023163"/>
    </source>
</evidence>
<dbReference type="EMBL" id="KB822714">
    <property type="protein sequence ID" value="ETN44529.1"/>
    <property type="molecule type" value="Genomic_DNA"/>
</dbReference>
<evidence type="ECO:0008006" key="9">
    <source>
        <dbReference type="Google" id="ProtNLM"/>
    </source>
</evidence>
<accession>W2S9E6</accession>
<dbReference type="GO" id="GO:0003677">
    <property type="term" value="F:DNA binding"/>
    <property type="evidence" value="ECO:0007669"/>
    <property type="project" value="UniProtKB-KW"/>
</dbReference>
<dbReference type="HOGENOM" id="CLU_556693_0_0_1"/>
<keyword evidence="1" id="KW-0479">Metal-binding</keyword>
<dbReference type="GO" id="GO:0046872">
    <property type="term" value="F:metal ion binding"/>
    <property type="evidence" value="ECO:0007669"/>
    <property type="project" value="UniProtKB-KW"/>
</dbReference>
<proteinExistence type="predicted"/>
<dbReference type="AlphaFoldDB" id="W2S9E6"/>
<dbReference type="VEuPathDB" id="FungiDB:HMPREF1541_10199"/>
<evidence type="ECO:0000313" key="7">
    <source>
        <dbReference type="EMBL" id="ETN44529.1"/>
    </source>
</evidence>
<sequence>MSKLRPQGIPMRWRASRNLRTSLSGEVSTGPTVAIDVSISRYYGRVVALSRTRVPYMTPCATNIVDINFWQKLVPRVAMEDESLWYALIATATLKQHPSPDPSRKSACSDQDLHLGYRRQAMEWYGRSLRAAAAKPITSLSVLGTFFFAGFELSSGRPDRGIRLLYQSFRLHERDPKLSSEIQDALSPMMLRSLLPLSVFGCRLTPEQRQRAKRPRSPSQPQTDEASVINLMEDLHDTIYDVQVFCYAASTAPSITTEHSREQQTLTTRMQAWRDDPALKRILHSTGDPRRYLAQLLVLYHVYFVKLRAALDASNLALLDDFEPNFEIAVCEADRAMAFRTARDSVFACDLTLVPCLYYTAWACRRPRIRRRAIELLRHQAPREENLWTADACLHAIESVVVFEERGRGRTTDDGGYAPTVSDEEDRLLPPVEHRLPMSRLGAHARLPPGIAVGLGCSEGVSNLAWERAARADAAAMVHRPYELPNLGIV</sequence>
<keyword evidence="4" id="KW-0238">DNA-binding</keyword>
<evidence type="ECO:0000256" key="4">
    <source>
        <dbReference type="ARBA" id="ARBA00023125"/>
    </source>
</evidence>
<reference evidence="7 8" key="1">
    <citation type="submission" date="2013-03" db="EMBL/GenBank/DDBJ databases">
        <title>The Genome Sequence of Phialophora europaea CBS 101466.</title>
        <authorList>
            <consortium name="The Broad Institute Genomics Platform"/>
            <person name="Cuomo C."/>
            <person name="de Hoog S."/>
            <person name="Gorbushina A."/>
            <person name="Walker B."/>
            <person name="Young S.K."/>
            <person name="Zeng Q."/>
            <person name="Gargeya S."/>
            <person name="Fitzgerald M."/>
            <person name="Haas B."/>
            <person name="Abouelleil A."/>
            <person name="Allen A.W."/>
            <person name="Alvarado L."/>
            <person name="Arachchi H.M."/>
            <person name="Berlin A.M."/>
            <person name="Chapman S.B."/>
            <person name="Gainer-Dewar J."/>
            <person name="Goldberg J."/>
            <person name="Griggs A."/>
            <person name="Gujja S."/>
            <person name="Hansen M."/>
            <person name="Howarth C."/>
            <person name="Imamovic A."/>
            <person name="Ireland A."/>
            <person name="Larimer J."/>
            <person name="McCowan C."/>
            <person name="Murphy C."/>
            <person name="Pearson M."/>
            <person name="Poon T.W."/>
            <person name="Priest M."/>
            <person name="Roberts A."/>
            <person name="Saif S."/>
            <person name="Shea T."/>
            <person name="Sisk P."/>
            <person name="Sykes S."/>
            <person name="Wortman J."/>
            <person name="Nusbaum C."/>
            <person name="Birren B."/>
        </authorList>
    </citation>
    <scope>NUCLEOTIDE SEQUENCE [LARGE SCALE GENOMIC DNA]</scope>
    <source>
        <strain evidence="7 8">CBS 101466</strain>
    </source>
</reference>
<evidence type="ECO:0000256" key="3">
    <source>
        <dbReference type="ARBA" id="ARBA00023015"/>
    </source>
</evidence>
<organism evidence="7 8">
    <name type="scientific">Cyphellophora europaea (strain CBS 101466)</name>
    <name type="common">Phialophora europaea</name>
    <dbReference type="NCBI Taxonomy" id="1220924"/>
    <lineage>
        <taxon>Eukaryota</taxon>
        <taxon>Fungi</taxon>
        <taxon>Dikarya</taxon>
        <taxon>Ascomycota</taxon>
        <taxon>Pezizomycotina</taxon>
        <taxon>Eurotiomycetes</taxon>
        <taxon>Chaetothyriomycetidae</taxon>
        <taxon>Chaetothyriales</taxon>
        <taxon>Cyphellophoraceae</taxon>
        <taxon>Cyphellophora</taxon>
    </lineage>
</organism>
<dbReference type="OrthoDB" id="2593732at2759"/>
<keyword evidence="3" id="KW-0805">Transcription regulation</keyword>
<dbReference type="GeneID" id="19977538"/>
<evidence type="ECO:0000256" key="6">
    <source>
        <dbReference type="ARBA" id="ARBA00023242"/>
    </source>
</evidence>
<keyword evidence="8" id="KW-1185">Reference proteome</keyword>
<dbReference type="PANTHER" id="PTHR36206:SF12">
    <property type="entry name" value="ASPERCRYPTIN BIOSYNTHESIS CLUSTER-SPECIFIC TRANSCRIPTION REGULATOR ATNN-RELATED"/>
    <property type="match status" value="1"/>
</dbReference>
<dbReference type="InterPro" id="IPR052360">
    <property type="entry name" value="Transcr_Regulatory_Proteins"/>
</dbReference>
<dbReference type="InParanoid" id="W2S9E6"/>
<dbReference type="PANTHER" id="PTHR36206">
    <property type="entry name" value="ASPERCRYPTIN BIOSYNTHESIS CLUSTER-SPECIFIC TRANSCRIPTION REGULATOR ATNN-RELATED"/>
    <property type="match status" value="1"/>
</dbReference>
<name>W2S9E6_CYPE1</name>
<dbReference type="Proteomes" id="UP000030752">
    <property type="component" value="Unassembled WGS sequence"/>
</dbReference>
<gene>
    <name evidence="7" type="ORF">HMPREF1541_10199</name>
</gene>